<sequence length="210" mass="21918">MSQRIKKMKPKSVDERNSETSSVKIAWIVGAVGLCVLLVAGIAIATGGGSRKNGAGIMAQASPAATPATTSSSTPASSGLIIEQVQVPPLSIYKRRNPFEPLVNMETPMVESATQTGAGVRVVNVPPELRRGASSQDAIASTAITLDGILREGGNSFAKLRVGDQTFDRVEVGGVFGEHYKLLTVGGNASATVLFGDERVTIFTGQSIYI</sequence>
<name>A0A2N3G6W1_9ACTN</name>
<evidence type="ECO:0000313" key="2">
    <source>
        <dbReference type="EMBL" id="PKQ28441.1"/>
    </source>
</evidence>
<reference evidence="2 3" key="1">
    <citation type="journal article" date="2017" name="ISME J.">
        <title>Potential for microbial H2 and metal transformations associated with novel bacteria and archaea in deep terrestrial subsurface sediments.</title>
        <authorList>
            <person name="Hernsdorf A.W."/>
            <person name="Amano Y."/>
            <person name="Miyakawa K."/>
            <person name="Ise K."/>
            <person name="Suzuki Y."/>
            <person name="Anantharaman K."/>
            <person name="Probst A."/>
            <person name="Burstein D."/>
            <person name="Thomas B.C."/>
            <person name="Banfield J.F."/>
        </authorList>
    </citation>
    <scope>NUCLEOTIDE SEQUENCE [LARGE SCALE GENOMIC DNA]</scope>
    <source>
        <strain evidence="2">HGW-Actinobacteria-3</strain>
    </source>
</reference>
<proteinExistence type="predicted"/>
<dbReference type="AlphaFoldDB" id="A0A2N3G6W1"/>
<evidence type="ECO:0000256" key="1">
    <source>
        <dbReference type="SAM" id="Phobius"/>
    </source>
</evidence>
<comment type="caution">
    <text evidence="2">The sequence shown here is derived from an EMBL/GenBank/DDBJ whole genome shotgun (WGS) entry which is preliminary data.</text>
</comment>
<dbReference type="Proteomes" id="UP000233654">
    <property type="component" value="Unassembled WGS sequence"/>
</dbReference>
<protein>
    <submittedName>
        <fullName evidence="2">Uncharacterized protein</fullName>
    </submittedName>
</protein>
<accession>A0A2N3G6W1</accession>
<dbReference type="EMBL" id="PHEX01000016">
    <property type="protein sequence ID" value="PKQ28441.1"/>
    <property type="molecule type" value="Genomic_DNA"/>
</dbReference>
<keyword evidence="1" id="KW-1133">Transmembrane helix</keyword>
<evidence type="ECO:0000313" key="3">
    <source>
        <dbReference type="Proteomes" id="UP000233654"/>
    </source>
</evidence>
<keyword evidence="1" id="KW-0812">Transmembrane</keyword>
<feature type="transmembrane region" description="Helical" evidence="1">
    <location>
        <begin position="25"/>
        <end position="45"/>
    </location>
</feature>
<keyword evidence="1" id="KW-0472">Membrane</keyword>
<organism evidence="2 3">
    <name type="scientific">Candidatus Anoxymicrobium japonicum</name>
    <dbReference type="NCBI Taxonomy" id="2013648"/>
    <lineage>
        <taxon>Bacteria</taxon>
        <taxon>Bacillati</taxon>
        <taxon>Actinomycetota</taxon>
        <taxon>Candidatus Geothermincolia</taxon>
        <taxon>Candidatus Geothermincolales</taxon>
        <taxon>Candidatus Anoxymicrobiaceae</taxon>
        <taxon>Candidatus Anoxymicrobium</taxon>
    </lineage>
</organism>
<gene>
    <name evidence="2" type="ORF">CVT63_02775</name>
</gene>